<accession>A0A2H0K9U0</accession>
<sequence length="136" mass="15250">MERIPIESNGGERDFEKELSEMKVFLLSAQNNIRMFEGNRNKQTAWACIASTASAVITFERLTSEHPRDVARLLSDGPVKDRFTSLVEEIQSVGAILFVKEEVKNGDAYPSKEEAETAIQQLEGALIRLKLYFAGI</sequence>
<dbReference type="EMBL" id="PCVG01000087">
    <property type="protein sequence ID" value="PIQ68020.1"/>
    <property type="molecule type" value="Genomic_DNA"/>
</dbReference>
<dbReference type="AlphaFoldDB" id="A0A2H0K9U0"/>
<comment type="caution">
    <text evidence="1">The sequence shown here is derived from an EMBL/GenBank/DDBJ whole genome shotgun (WGS) entry which is preliminary data.</text>
</comment>
<dbReference type="Proteomes" id="UP000229342">
    <property type="component" value="Unassembled WGS sequence"/>
</dbReference>
<evidence type="ECO:0000313" key="1">
    <source>
        <dbReference type="EMBL" id="PIQ68020.1"/>
    </source>
</evidence>
<gene>
    <name evidence="1" type="ORF">COV91_06440</name>
</gene>
<reference evidence="1 2" key="1">
    <citation type="submission" date="2017-09" db="EMBL/GenBank/DDBJ databases">
        <title>Depth-based differentiation of microbial function through sediment-hosted aquifers and enrichment of novel symbionts in the deep terrestrial subsurface.</title>
        <authorList>
            <person name="Probst A.J."/>
            <person name="Ladd B."/>
            <person name="Jarett J.K."/>
            <person name="Geller-Mcgrath D.E."/>
            <person name="Sieber C.M."/>
            <person name="Emerson J.B."/>
            <person name="Anantharaman K."/>
            <person name="Thomas B.C."/>
            <person name="Malmstrom R."/>
            <person name="Stieglmeier M."/>
            <person name="Klingl A."/>
            <person name="Woyke T."/>
            <person name="Ryan C.M."/>
            <person name="Banfield J.F."/>
        </authorList>
    </citation>
    <scope>NUCLEOTIDE SEQUENCE [LARGE SCALE GENOMIC DNA]</scope>
    <source>
        <strain evidence="1">CG11_big_fil_rev_8_21_14_0_20_46_11</strain>
    </source>
</reference>
<name>A0A2H0K9U0_9BACT</name>
<organism evidence="1 2">
    <name type="scientific">Candidatus Taylorbacteria bacterium CG11_big_fil_rev_8_21_14_0_20_46_11</name>
    <dbReference type="NCBI Taxonomy" id="1975025"/>
    <lineage>
        <taxon>Bacteria</taxon>
        <taxon>Candidatus Tayloriibacteriota</taxon>
    </lineage>
</organism>
<proteinExistence type="predicted"/>
<evidence type="ECO:0000313" key="2">
    <source>
        <dbReference type="Proteomes" id="UP000229342"/>
    </source>
</evidence>
<protein>
    <submittedName>
        <fullName evidence="1">Uncharacterized protein</fullName>
    </submittedName>
</protein>